<comment type="caution">
    <text evidence="1">The sequence shown here is derived from an EMBL/GenBank/DDBJ whole genome shotgun (WGS) entry which is preliminary data.</text>
</comment>
<accession>A0A271KL66</accession>
<keyword evidence="2" id="KW-1185">Reference proteome</keyword>
<name>A0A271KL66_9HYPH</name>
<dbReference type="OrthoDB" id="796912at2"/>
<evidence type="ECO:0000313" key="1">
    <source>
        <dbReference type="EMBL" id="PAP96568.1"/>
    </source>
</evidence>
<protein>
    <submittedName>
        <fullName evidence="1">Uncharacterized protein</fullName>
    </submittedName>
</protein>
<dbReference type="Proteomes" id="UP000215931">
    <property type="component" value="Unassembled WGS sequence"/>
</dbReference>
<proteinExistence type="predicted"/>
<dbReference type="AlphaFoldDB" id="A0A271KL66"/>
<evidence type="ECO:0000313" key="2">
    <source>
        <dbReference type="Proteomes" id="UP000215931"/>
    </source>
</evidence>
<reference evidence="1 2" key="1">
    <citation type="submission" date="2017-08" db="EMBL/GenBank/DDBJ databases">
        <title>Mesorhizobium wenxinae sp. nov., a novel rhizobial species isolated from root nodules of chickpea (Cicer arietinum L.).</title>
        <authorList>
            <person name="Zhang J."/>
        </authorList>
    </citation>
    <scope>NUCLEOTIDE SEQUENCE [LARGE SCALE GENOMIC DNA]</scope>
    <source>
        <strain evidence="2">WYCCWR 10019</strain>
    </source>
</reference>
<organism evidence="1 2">
    <name type="scientific">Mesorhizobium wenxiniae</name>
    <dbReference type="NCBI Taxonomy" id="2014805"/>
    <lineage>
        <taxon>Bacteria</taxon>
        <taxon>Pseudomonadati</taxon>
        <taxon>Pseudomonadota</taxon>
        <taxon>Alphaproteobacteria</taxon>
        <taxon>Hyphomicrobiales</taxon>
        <taxon>Phyllobacteriaceae</taxon>
        <taxon>Mesorhizobium</taxon>
    </lineage>
</organism>
<dbReference type="RefSeq" id="WP_095518006.1">
    <property type="nucleotide sequence ID" value="NZ_NPKH01000014.1"/>
</dbReference>
<dbReference type="EMBL" id="NPKH01000014">
    <property type="protein sequence ID" value="PAP96568.1"/>
    <property type="molecule type" value="Genomic_DNA"/>
</dbReference>
<sequence>MMAFNDERWSGLTGGYKVVYDPRPALRRLAVHYDDKSVWDELWNELHHQGDVGDASYAAVVELARISEGETPVYWGAYGLAATIEEARLAYDRNPPVPDWIEPHYKTAWQILFELALRDLAVLADDPTVNCALAVVALHRGRFSLGRMAMCAEDERTEMLRDYFGR</sequence>
<gene>
    <name evidence="1" type="ORF">CIT31_07110</name>
</gene>